<comment type="caution">
    <text evidence="3">The sequence shown here is derived from an EMBL/GenBank/DDBJ whole genome shotgun (WGS) entry which is preliminary data.</text>
</comment>
<proteinExistence type="predicted"/>
<evidence type="ECO:0000259" key="1">
    <source>
        <dbReference type="Pfam" id="PF00501"/>
    </source>
</evidence>
<gene>
    <name evidence="3" type="ORF">DES41_11010</name>
</gene>
<dbReference type="InterPro" id="IPR020845">
    <property type="entry name" value="AMP-binding_CS"/>
</dbReference>
<dbReference type="PROSITE" id="PS00455">
    <property type="entry name" value="AMP_BINDING"/>
    <property type="match status" value="1"/>
</dbReference>
<dbReference type="InterPro" id="IPR050237">
    <property type="entry name" value="ATP-dep_AMP-bd_enzyme"/>
</dbReference>
<dbReference type="GO" id="GO:0016878">
    <property type="term" value="F:acid-thiol ligase activity"/>
    <property type="evidence" value="ECO:0007669"/>
    <property type="project" value="UniProtKB-ARBA"/>
</dbReference>
<name>A0A368XHI9_9BURK</name>
<protein>
    <submittedName>
        <fullName evidence="3">O-succinylbenzoic acid--CoA ligase</fullName>
    </submittedName>
</protein>
<evidence type="ECO:0000259" key="2">
    <source>
        <dbReference type="Pfam" id="PF13193"/>
    </source>
</evidence>
<dbReference type="InterPro" id="IPR025110">
    <property type="entry name" value="AMP-bd_C"/>
</dbReference>
<keyword evidence="3" id="KW-0436">Ligase</keyword>
<dbReference type="Proteomes" id="UP000252884">
    <property type="component" value="Unassembled WGS sequence"/>
</dbReference>
<dbReference type="InterPro" id="IPR045851">
    <property type="entry name" value="AMP-bd_C_sf"/>
</dbReference>
<dbReference type="RefSeq" id="WP_114471173.1">
    <property type="nucleotide sequence ID" value="NZ_QPJK01000010.1"/>
</dbReference>
<accession>A0A368XHI9</accession>
<dbReference type="AlphaFoldDB" id="A0A368XHI9"/>
<feature type="domain" description="AMP-binding enzyme C-terminal" evidence="2">
    <location>
        <begin position="443"/>
        <end position="518"/>
    </location>
</feature>
<evidence type="ECO:0000313" key="3">
    <source>
        <dbReference type="EMBL" id="RCW66646.1"/>
    </source>
</evidence>
<dbReference type="InterPro" id="IPR000873">
    <property type="entry name" value="AMP-dep_synth/lig_dom"/>
</dbReference>
<dbReference type="SUPFAM" id="SSF56801">
    <property type="entry name" value="Acetyl-CoA synthetase-like"/>
    <property type="match status" value="1"/>
</dbReference>
<evidence type="ECO:0000313" key="4">
    <source>
        <dbReference type="Proteomes" id="UP000252884"/>
    </source>
</evidence>
<dbReference type="PANTHER" id="PTHR43767">
    <property type="entry name" value="LONG-CHAIN-FATTY-ACID--COA LIGASE"/>
    <property type="match status" value="1"/>
</dbReference>
<keyword evidence="4" id="KW-1185">Reference proteome</keyword>
<dbReference type="Gene3D" id="3.30.300.30">
    <property type="match status" value="1"/>
</dbReference>
<sequence length="529" mass="57394">MTRWHTTEMPAMREEAVYGDRVVRCFVERPPSLHALLERAVARYPEQDAVVHNGQRWSYRQLDAEVAHIAGGLAAHGVQAGERVVLFMGNRPEFMAVLFAVQRLGAIAVPIGEREQRPGLAYMLQQCGACAIVFDEALAERIPSHDEVPGVRLRLVVGHAPGALPLADLRGEAKDAAPVREEDTALILYTSGTTGRPKGAMLTHLNVAHSVRHYELCMGLRPGDRSALAVPASHVTGLIAIIAAMVHIGGAVVMLSEFKAPAFLQLLEDERVTHTLMVPAMYQLCLLQPAFDRARLASWRIGGYGGAPMPVSAIDAMAERLPGLTLINAYGATETTSPTTMMPAGLTRAHADSVGIALPCADVRVVDDEGRDLPPGESGELWIGGPMVVPGYWDNPEATAANFTAGYWHSGDLGSVDAEGFVRLFDRKKDMLNRGGFKIYSVEVEHCLVALPGVVEAAIVGRPCPVLGERVHAFLYAPDLARDDEAVRAHCRARLTDYKVPETITWSDTPLPRNAGGKLLKRMLREQLS</sequence>
<dbReference type="OrthoDB" id="9766486at2"/>
<dbReference type="InterPro" id="IPR042099">
    <property type="entry name" value="ANL_N_sf"/>
</dbReference>
<dbReference type="Pfam" id="PF13193">
    <property type="entry name" value="AMP-binding_C"/>
    <property type="match status" value="1"/>
</dbReference>
<dbReference type="PANTHER" id="PTHR43767:SF1">
    <property type="entry name" value="NONRIBOSOMAL PEPTIDE SYNTHASE PES1 (EUROFUNG)-RELATED"/>
    <property type="match status" value="1"/>
</dbReference>
<reference evidence="3 4" key="1">
    <citation type="submission" date="2018-07" db="EMBL/GenBank/DDBJ databases">
        <title>Genomic Encyclopedia of Type Strains, Phase IV (KMG-IV): sequencing the most valuable type-strain genomes for metagenomic binning, comparative biology and taxonomic classification.</title>
        <authorList>
            <person name="Goeker M."/>
        </authorList>
    </citation>
    <scope>NUCLEOTIDE SEQUENCE [LARGE SCALE GENOMIC DNA]</scope>
    <source>
        <strain evidence="3 4">DSM 21634</strain>
    </source>
</reference>
<dbReference type="EMBL" id="QPJK01000010">
    <property type="protein sequence ID" value="RCW66646.1"/>
    <property type="molecule type" value="Genomic_DNA"/>
</dbReference>
<organism evidence="3 4">
    <name type="scientific">Pseudorhodoferax soli</name>
    <dbReference type="NCBI Taxonomy" id="545864"/>
    <lineage>
        <taxon>Bacteria</taxon>
        <taxon>Pseudomonadati</taxon>
        <taxon>Pseudomonadota</taxon>
        <taxon>Betaproteobacteria</taxon>
        <taxon>Burkholderiales</taxon>
        <taxon>Comamonadaceae</taxon>
    </lineage>
</organism>
<feature type="domain" description="AMP-dependent synthetase/ligase" evidence="1">
    <location>
        <begin position="37"/>
        <end position="393"/>
    </location>
</feature>
<dbReference type="Gene3D" id="3.40.50.12780">
    <property type="entry name" value="N-terminal domain of ligase-like"/>
    <property type="match status" value="1"/>
</dbReference>
<dbReference type="Pfam" id="PF00501">
    <property type="entry name" value="AMP-binding"/>
    <property type="match status" value="1"/>
</dbReference>